<organism evidence="2 3">
    <name type="scientific">Methanogenium organophilum</name>
    <dbReference type="NCBI Taxonomy" id="2199"/>
    <lineage>
        <taxon>Archaea</taxon>
        <taxon>Methanobacteriati</taxon>
        <taxon>Methanobacteriota</taxon>
        <taxon>Stenosarchaea group</taxon>
        <taxon>Methanomicrobia</taxon>
        <taxon>Methanomicrobiales</taxon>
        <taxon>Methanomicrobiaceae</taxon>
        <taxon>Methanogenium</taxon>
    </lineage>
</organism>
<sequence length="53" mass="6401">MRDAIPEYSRRPEDLSIIDGNSHTDISITMSRKEEPEERFRRHCEDNYGLRDY</sequence>
<feature type="compositionally biased region" description="Basic and acidic residues" evidence="1">
    <location>
        <begin position="1"/>
        <end position="14"/>
    </location>
</feature>
<accession>A0A9X9S6B1</accession>
<dbReference type="Proteomes" id="UP001163096">
    <property type="component" value="Chromosome"/>
</dbReference>
<dbReference type="KEGG" id="mou:OU421_04930"/>
<dbReference type="RefSeq" id="WP_268187496.1">
    <property type="nucleotide sequence ID" value="NZ_CP113361.1"/>
</dbReference>
<name>A0A9X9S6B1_METOG</name>
<reference evidence="2" key="1">
    <citation type="submission" date="2022-11" db="EMBL/GenBank/DDBJ databases">
        <title>Complete genome sequence of Methanogenium organophilum DSM 3596.</title>
        <authorList>
            <person name="Chen S.-C."/>
            <person name="Lai S.-J."/>
            <person name="You Y.-T."/>
        </authorList>
    </citation>
    <scope>NUCLEOTIDE SEQUENCE</scope>
    <source>
        <strain evidence="2">DSM 3596</strain>
    </source>
</reference>
<dbReference type="AlphaFoldDB" id="A0A9X9S6B1"/>
<proteinExistence type="predicted"/>
<dbReference type="EMBL" id="CP113361">
    <property type="protein sequence ID" value="WAI02218.1"/>
    <property type="molecule type" value="Genomic_DNA"/>
</dbReference>
<keyword evidence="3" id="KW-1185">Reference proteome</keyword>
<evidence type="ECO:0000313" key="3">
    <source>
        <dbReference type="Proteomes" id="UP001163096"/>
    </source>
</evidence>
<feature type="region of interest" description="Disordered" evidence="1">
    <location>
        <begin position="1"/>
        <end position="21"/>
    </location>
</feature>
<evidence type="ECO:0000256" key="1">
    <source>
        <dbReference type="SAM" id="MobiDB-lite"/>
    </source>
</evidence>
<protein>
    <submittedName>
        <fullName evidence="2">Uncharacterized protein</fullName>
    </submittedName>
</protein>
<dbReference type="GeneID" id="76834422"/>
<evidence type="ECO:0000313" key="2">
    <source>
        <dbReference type="EMBL" id="WAI02218.1"/>
    </source>
</evidence>
<gene>
    <name evidence="2" type="ORF">OU421_04930</name>
</gene>